<gene>
    <name evidence="7" type="ORF">H8S64_13240</name>
</gene>
<accession>A0ABR7D2A9</accession>
<keyword evidence="8" id="KW-1185">Reference proteome</keyword>
<proteinExistence type="predicted"/>
<evidence type="ECO:0000256" key="1">
    <source>
        <dbReference type="ARBA" id="ARBA00004651"/>
    </source>
</evidence>
<evidence type="ECO:0000256" key="3">
    <source>
        <dbReference type="ARBA" id="ARBA00022692"/>
    </source>
</evidence>
<dbReference type="Proteomes" id="UP000646484">
    <property type="component" value="Unassembled WGS sequence"/>
</dbReference>
<evidence type="ECO:0000256" key="4">
    <source>
        <dbReference type="ARBA" id="ARBA00022989"/>
    </source>
</evidence>
<dbReference type="PANTHER" id="PTHR30250">
    <property type="entry name" value="PST FAMILY PREDICTED COLANIC ACID TRANSPORTER"/>
    <property type="match status" value="1"/>
</dbReference>
<feature type="transmembrane region" description="Helical" evidence="6">
    <location>
        <begin position="127"/>
        <end position="149"/>
    </location>
</feature>
<comment type="subcellular location">
    <subcellularLocation>
        <location evidence="1">Cell membrane</location>
        <topology evidence="1">Multi-pass membrane protein</topology>
    </subcellularLocation>
</comment>
<keyword evidence="5 6" id="KW-0472">Membrane</keyword>
<organism evidence="7 8">
    <name type="scientific">Butyricimonas hominis</name>
    <dbReference type="NCBI Taxonomy" id="2763032"/>
    <lineage>
        <taxon>Bacteria</taxon>
        <taxon>Pseudomonadati</taxon>
        <taxon>Bacteroidota</taxon>
        <taxon>Bacteroidia</taxon>
        <taxon>Bacteroidales</taxon>
        <taxon>Odoribacteraceae</taxon>
        <taxon>Butyricimonas</taxon>
    </lineage>
</organism>
<dbReference type="InterPro" id="IPR050833">
    <property type="entry name" value="Poly_Biosynth_Transport"/>
</dbReference>
<dbReference type="PANTHER" id="PTHR30250:SF26">
    <property type="entry name" value="PSMA PROTEIN"/>
    <property type="match status" value="1"/>
</dbReference>
<feature type="transmembrane region" description="Helical" evidence="6">
    <location>
        <begin position="45"/>
        <end position="67"/>
    </location>
</feature>
<evidence type="ECO:0000313" key="7">
    <source>
        <dbReference type="EMBL" id="MBC5622067.1"/>
    </source>
</evidence>
<reference evidence="7 8" key="1">
    <citation type="submission" date="2020-08" db="EMBL/GenBank/DDBJ databases">
        <title>Genome public.</title>
        <authorList>
            <person name="Liu C."/>
            <person name="Sun Q."/>
        </authorList>
    </citation>
    <scope>NUCLEOTIDE SEQUENCE [LARGE SCALE GENOMIC DNA]</scope>
    <source>
        <strain evidence="7 8">NSJ-56</strain>
    </source>
</reference>
<feature type="transmembrane region" description="Helical" evidence="6">
    <location>
        <begin position="345"/>
        <end position="366"/>
    </location>
</feature>
<feature type="transmembrane region" description="Helical" evidence="6">
    <location>
        <begin position="161"/>
        <end position="182"/>
    </location>
</feature>
<dbReference type="EMBL" id="JACOOH010000005">
    <property type="protein sequence ID" value="MBC5622067.1"/>
    <property type="molecule type" value="Genomic_DNA"/>
</dbReference>
<name>A0ABR7D2A9_9BACT</name>
<feature type="transmembrane region" description="Helical" evidence="6">
    <location>
        <begin position="88"/>
        <end position="115"/>
    </location>
</feature>
<feature type="transmembrane region" description="Helical" evidence="6">
    <location>
        <begin position="315"/>
        <end position="339"/>
    </location>
</feature>
<keyword evidence="2" id="KW-1003">Cell membrane</keyword>
<feature type="transmembrane region" description="Helical" evidence="6">
    <location>
        <begin position="188"/>
        <end position="206"/>
    </location>
</feature>
<feature type="transmembrane region" description="Helical" evidence="6">
    <location>
        <begin position="16"/>
        <end position="33"/>
    </location>
</feature>
<feature type="transmembrane region" description="Helical" evidence="6">
    <location>
        <begin position="404"/>
        <end position="425"/>
    </location>
</feature>
<evidence type="ECO:0000313" key="8">
    <source>
        <dbReference type="Proteomes" id="UP000646484"/>
    </source>
</evidence>
<feature type="transmembrane region" description="Helical" evidence="6">
    <location>
        <begin position="469"/>
        <end position="488"/>
    </location>
</feature>
<feature type="transmembrane region" description="Helical" evidence="6">
    <location>
        <begin position="378"/>
        <end position="398"/>
    </location>
</feature>
<keyword evidence="4 6" id="KW-1133">Transmembrane helix</keyword>
<sequence>MLDISSNNKRIAKNTILLYFRMLVTMAVTLYTSREVLAALGVEDYGIYNVVGGVVALFSFINSAMSTSTQRFLVFELGKGDFRQLQKVFSISVVIHIIIAIVIVLLSETIGLWLLNEKMVIPESRVFAAHWVYHVSILSMVVAIISVPYNAAIIAHEKMSIFAYISVVEVFLKLVIVYLLRIGNVNKLVLYAILLFVVQVGIRILYTSYCNKHFCETKFKFILDKTLFKEMFSFAAWNLWGNCAYIAFTQGLNILLNVFFGPSVNAARGVAVQVQSAVTQFSSNFQTALNPQITKSYATEDLDYMHSLVFRSSRFTFFLLLMLTLPIALETETILSIWLEEVPRYSAVFLKLILCVTIIDSVANPLMVSATATGKVKVYQSVIGGILLMILPVSYVVLKMGGNPASVFVVHLVICAIAFVVRLFIIRPLIKISLRKYFSNVILKCAVVFFLSFIISVLVKFFVPYSSTSFVIVGVMSVCCVVCFAYALGLNKSERNFINEKLVRVFSRKK</sequence>
<keyword evidence="3 6" id="KW-0812">Transmembrane</keyword>
<comment type="caution">
    <text evidence="7">The sequence shown here is derived from an EMBL/GenBank/DDBJ whole genome shotgun (WGS) entry which is preliminary data.</text>
</comment>
<evidence type="ECO:0000256" key="2">
    <source>
        <dbReference type="ARBA" id="ARBA00022475"/>
    </source>
</evidence>
<feature type="transmembrane region" description="Helical" evidence="6">
    <location>
        <begin position="437"/>
        <end position="463"/>
    </location>
</feature>
<evidence type="ECO:0000256" key="6">
    <source>
        <dbReference type="SAM" id="Phobius"/>
    </source>
</evidence>
<evidence type="ECO:0000256" key="5">
    <source>
        <dbReference type="ARBA" id="ARBA00023136"/>
    </source>
</evidence>
<protein>
    <submittedName>
        <fullName evidence="7">Lipopolysaccharide biosynthesis protein</fullName>
    </submittedName>
</protein>